<gene>
    <name evidence="16" type="ORF">NT01SARS_1017</name>
</gene>
<comment type="cofactor">
    <cofactor evidence="2">
        <name>[4Fe-4S] cluster</name>
        <dbReference type="ChEBI" id="CHEBI:49883"/>
    </cofactor>
</comment>
<keyword evidence="14" id="KW-0326">Glycosidase</keyword>
<dbReference type="CDD" id="cd00056">
    <property type="entry name" value="ENDO3c"/>
    <property type="match status" value="1"/>
</dbReference>
<dbReference type="Pfam" id="PF00633">
    <property type="entry name" value="HHH"/>
    <property type="match status" value="1"/>
</dbReference>
<keyword evidence="12" id="KW-0411">Iron-sulfur</keyword>
<keyword evidence="8" id="KW-0479">Metal-binding</keyword>
<dbReference type="GO" id="GO:0032357">
    <property type="term" value="F:oxidized purine DNA binding"/>
    <property type="evidence" value="ECO:0007669"/>
    <property type="project" value="TreeGrafter"/>
</dbReference>
<dbReference type="InterPro" id="IPR003265">
    <property type="entry name" value="HhH-GPD_domain"/>
</dbReference>
<keyword evidence="7" id="KW-0004">4Fe-4S</keyword>
<comment type="catalytic activity">
    <reaction evidence="1">
        <text>Hydrolyzes free adenine bases from 7,8-dihydro-8-oxoguanine:adenine mismatched double-stranded DNA, leaving an apurinic site.</text>
        <dbReference type="EC" id="3.2.2.31"/>
    </reaction>
</comment>
<comment type="similarity">
    <text evidence="4">Belongs to the Nth/MutY family.</text>
</comment>
<evidence type="ECO:0000256" key="2">
    <source>
        <dbReference type="ARBA" id="ARBA00001966"/>
    </source>
</evidence>
<dbReference type="InterPro" id="IPR011257">
    <property type="entry name" value="DNA_glycosylase"/>
</dbReference>
<evidence type="ECO:0000259" key="15">
    <source>
        <dbReference type="SMART" id="SM00478"/>
    </source>
</evidence>
<dbReference type="AlphaFoldDB" id="J5KAW9"/>
<evidence type="ECO:0000256" key="5">
    <source>
        <dbReference type="ARBA" id="ARBA00012045"/>
    </source>
</evidence>
<reference evidence="16 17" key="1">
    <citation type="journal article" date="2012" name="ISME J.">
        <title>Genomic insights to SAR86, an abundant and uncultivated marine bacterial lineage.</title>
        <authorList>
            <person name="Dupont C.L."/>
            <person name="Rusch D.B."/>
            <person name="Yooseph S."/>
            <person name="Lombardo M.J."/>
            <person name="Richter R.A."/>
            <person name="Valas R."/>
            <person name="Novotny M."/>
            <person name="Yee-Greenbaum J."/>
            <person name="Selengut J.D."/>
            <person name="Haft D.H."/>
            <person name="Halpern A.L."/>
            <person name="Lasken R.S."/>
            <person name="Nealson K."/>
            <person name="Friedman R."/>
            <person name="Venter J.C."/>
        </authorList>
    </citation>
    <scope>NUCLEOTIDE SEQUENCE [LARGE SCALE GENOMIC DNA]</scope>
</reference>
<dbReference type="GO" id="GO:0006284">
    <property type="term" value="P:base-excision repair"/>
    <property type="evidence" value="ECO:0007669"/>
    <property type="project" value="InterPro"/>
</dbReference>
<dbReference type="GO" id="GO:0000701">
    <property type="term" value="F:purine-specific mismatch base pair DNA N-glycosylase activity"/>
    <property type="evidence" value="ECO:0007669"/>
    <property type="project" value="UniProtKB-EC"/>
</dbReference>
<keyword evidence="9" id="KW-0227">DNA damage</keyword>
<keyword evidence="11" id="KW-0408">Iron</keyword>
<evidence type="ECO:0000256" key="8">
    <source>
        <dbReference type="ARBA" id="ARBA00022723"/>
    </source>
</evidence>
<dbReference type="Pfam" id="PF14815">
    <property type="entry name" value="NUDIX_4"/>
    <property type="match status" value="1"/>
</dbReference>
<organism evidence="16 17">
    <name type="scientific">SAR86 cluster bacterium SAR86A</name>
    <dbReference type="NCBI Taxonomy" id="1123866"/>
    <lineage>
        <taxon>Bacteria</taxon>
        <taxon>Pseudomonadati</taxon>
        <taxon>Pseudomonadota</taxon>
        <taxon>Gammaproteobacteria</taxon>
        <taxon>SAR86 cluster</taxon>
    </lineage>
</organism>
<evidence type="ECO:0000256" key="10">
    <source>
        <dbReference type="ARBA" id="ARBA00022801"/>
    </source>
</evidence>
<dbReference type="Gene3D" id="1.10.1670.10">
    <property type="entry name" value="Helix-hairpin-Helix base-excision DNA repair enzymes (C-terminal)"/>
    <property type="match status" value="1"/>
</dbReference>
<dbReference type="SMART" id="SM00478">
    <property type="entry name" value="ENDO3c"/>
    <property type="match status" value="1"/>
</dbReference>
<dbReference type="Pfam" id="PF00730">
    <property type="entry name" value="HhH-GPD"/>
    <property type="match status" value="1"/>
</dbReference>
<dbReference type="Proteomes" id="UP000010305">
    <property type="component" value="Unassembled WGS sequence"/>
</dbReference>
<dbReference type="PANTHER" id="PTHR42944">
    <property type="entry name" value="ADENINE DNA GLYCOSYLASE"/>
    <property type="match status" value="1"/>
</dbReference>
<protein>
    <recommendedName>
        <fullName evidence="6">Adenine DNA glycosylase</fullName>
        <ecNumber evidence="5">3.2.2.31</ecNumber>
    </recommendedName>
</protein>
<dbReference type="PANTHER" id="PTHR42944:SF1">
    <property type="entry name" value="ADENINE DNA GLYCOSYLASE"/>
    <property type="match status" value="1"/>
</dbReference>
<dbReference type="InterPro" id="IPR044298">
    <property type="entry name" value="MIG/MutY"/>
</dbReference>
<dbReference type="EC" id="3.2.2.31" evidence="5"/>
<dbReference type="PROSITE" id="PS00764">
    <property type="entry name" value="ENDONUCLEASE_III_1"/>
    <property type="match status" value="1"/>
</dbReference>
<evidence type="ECO:0000256" key="4">
    <source>
        <dbReference type="ARBA" id="ARBA00008343"/>
    </source>
</evidence>
<keyword evidence="13" id="KW-0234">DNA repair</keyword>
<evidence type="ECO:0000256" key="7">
    <source>
        <dbReference type="ARBA" id="ARBA00022485"/>
    </source>
</evidence>
<evidence type="ECO:0000313" key="16">
    <source>
        <dbReference type="EMBL" id="EJP71211.1"/>
    </source>
</evidence>
<dbReference type="GO" id="GO:0034039">
    <property type="term" value="F:8-oxo-7,8-dihydroguanine DNA N-glycosylase activity"/>
    <property type="evidence" value="ECO:0007669"/>
    <property type="project" value="TreeGrafter"/>
</dbReference>
<dbReference type="STRING" id="1123866.NT01SARS_1017"/>
<evidence type="ECO:0000256" key="13">
    <source>
        <dbReference type="ARBA" id="ARBA00023204"/>
    </source>
</evidence>
<dbReference type="HOGENOM" id="CLU_012862_0_2_6"/>
<evidence type="ECO:0000256" key="11">
    <source>
        <dbReference type="ARBA" id="ARBA00023004"/>
    </source>
</evidence>
<dbReference type="GO" id="GO:0051539">
    <property type="term" value="F:4 iron, 4 sulfur cluster binding"/>
    <property type="evidence" value="ECO:0007669"/>
    <property type="project" value="UniProtKB-KW"/>
</dbReference>
<evidence type="ECO:0000256" key="9">
    <source>
        <dbReference type="ARBA" id="ARBA00022763"/>
    </source>
</evidence>
<sequence length="339" mass="39728">MNNLKQNNKNFSQVIPQWYMTSGRNNLPWRKGISPYKVWISEIMLQQTQVKTVIPFFNAFIKKFPNLKSISKASEDEILALWTGLGFYRRAKNIFKTKEIIKNEFKNRFPKKFKELILLPGIGRSTAGAIMSIAYNKSYPILDANVKRVISRYENIDIEQKNAIKSLWELSEKYTPSENIFEYTQGIMDLGATICHLRSPKCSICPLNISCKSAFKEFETVKKTKKQKLTKRINFTLAHSNQSFLLFKKNEQSFWESLWTPYDNQHLNSKSIFKDPKKVQTRHLNHALSHIDLDITVEIFDYDKPFKIETNLEHQWINKSEINDFGLPKPIKTIIQTYV</sequence>
<dbReference type="Gene3D" id="1.10.340.30">
    <property type="entry name" value="Hypothetical protein, domain 2"/>
    <property type="match status" value="1"/>
</dbReference>
<evidence type="ECO:0000256" key="14">
    <source>
        <dbReference type="ARBA" id="ARBA00023295"/>
    </source>
</evidence>
<accession>J5KAW9</accession>
<dbReference type="EMBL" id="JH611157">
    <property type="protein sequence ID" value="EJP71211.1"/>
    <property type="molecule type" value="Genomic_DNA"/>
</dbReference>
<name>J5KAW9_9GAMM</name>
<comment type="function">
    <text evidence="3">Adenine glycosylase active on G-A mispairs. MutY also corrects error-prone DNA synthesis past GO lesions which are due to the oxidatively damaged form of guanine: 7,8-dihydro-8-oxoguanine (8-oxo-dGTP).</text>
</comment>
<dbReference type="SUPFAM" id="SSF48150">
    <property type="entry name" value="DNA-glycosylase"/>
    <property type="match status" value="1"/>
</dbReference>
<keyword evidence="10" id="KW-0378">Hydrolase</keyword>
<dbReference type="InterPro" id="IPR023170">
    <property type="entry name" value="HhH_base_excis_C"/>
</dbReference>
<evidence type="ECO:0000256" key="6">
    <source>
        <dbReference type="ARBA" id="ARBA00022023"/>
    </source>
</evidence>
<dbReference type="GO" id="GO:0035485">
    <property type="term" value="F:adenine/guanine mispair binding"/>
    <property type="evidence" value="ECO:0007669"/>
    <property type="project" value="TreeGrafter"/>
</dbReference>
<evidence type="ECO:0000256" key="3">
    <source>
        <dbReference type="ARBA" id="ARBA00002933"/>
    </source>
</evidence>
<proteinExistence type="inferred from homology"/>
<dbReference type="GO" id="GO:0046872">
    <property type="term" value="F:metal ion binding"/>
    <property type="evidence" value="ECO:0007669"/>
    <property type="project" value="UniProtKB-KW"/>
</dbReference>
<evidence type="ECO:0000313" key="17">
    <source>
        <dbReference type="Proteomes" id="UP000010305"/>
    </source>
</evidence>
<dbReference type="InterPro" id="IPR004035">
    <property type="entry name" value="Endouclease-III_FeS-bd_BS"/>
</dbReference>
<evidence type="ECO:0000256" key="12">
    <source>
        <dbReference type="ARBA" id="ARBA00023014"/>
    </source>
</evidence>
<evidence type="ECO:0000256" key="1">
    <source>
        <dbReference type="ARBA" id="ARBA00000843"/>
    </source>
</evidence>
<dbReference type="InterPro" id="IPR000445">
    <property type="entry name" value="HhH_motif"/>
</dbReference>
<dbReference type="FunFam" id="1.10.340.30:FF:000002">
    <property type="entry name" value="Adenine DNA glycosylase"/>
    <property type="match status" value="1"/>
</dbReference>
<dbReference type="PROSITE" id="PS01155">
    <property type="entry name" value="ENDONUCLEASE_III_2"/>
    <property type="match status" value="1"/>
</dbReference>
<dbReference type="InterPro" id="IPR004036">
    <property type="entry name" value="Endonuclease-III-like_CS2"/>
</dbReference>
<dbReference type="GO" id="GO:0006298">
    <property type="term" value="P:mismatch repair"/>
    <property type="evidence" value="ECO:0007669"/>
    <property type="project" value="TreeGrafter"/>
</dbReference>
<feature type="domain" description="HhH-GPD" evidence="15">
    <location>
        <begin position="44"/>
        <end position="193"/>
    </location>
</feature>
<dbReference type="InterPro" id="IPR029119">
    <property type="entry name" value="MutY_C"/>
</dbReference>